<organism evidence="8 9">
    <name type="scientific">Candidatus Pantoea multigeneris</name>
    <dbReference type="NCBI Taxonomy" id="2608357"/>
    <lineage>
        <taxon>Bacteria</taxon>
        <taxon>Pseudomonadati</taxon>
        <taxon>Pseudomonadota</taxon>
        <taxon>Gammaproteobacteria</taxon>
        <taxon>Enterobacterales</taxon>
        <taxon>Erwiniaceae</taxon>
        <taxon>Pantoea</taxon>
    </lineage>
</organism>
<dbReference type="PANTHER" id="PTHR35007">
    <property type="entry name" value="INTEGRAL MEMBRANE PROTEIN-RELATED"/>
    <property type="match status" value="1"/>
</dbReference>
<feature type="transmembrane region" description="Helical" evidence="6">
    <location>
        <begin position="266"/>
        <end position="284"/>
    </location>
</feature>
<comment type="caution">
    <text evidence="8">The sequence shown here is derived from an EMBL/GenBank/DDBJ whole genome shotgun (WGS) entry which is preliminary data.</text>
</comment>
<keyword evidence="3 6" id="KW-0812">Transmembrane</keyword>
<evidence type="ECO:0000256" key="6">
    <source>
        <dbReference type="SAM" id="Phobius"/>
    </source>
</evidence>
<dbReference type="InterPro" id="IPR018076">
    <property type="entry name" value="T2SS_GspF_dom"/>
</dbReference>
<dbReference type="Pfam" id="PF00482">
    <property type="entry name" value="T2SSF"/>
    <property type="match status" value="1"/>
</dbReference>
<reference evidence="8 9" key="1">
    <citation type="journal article" date="2019" name="bioRxiv">
        <title>Bacteria contribute to plant secondary compound degradation in a generalist herbivore system.</title>
        <authorList>
            <person name="Francoeur C.B."/>
            <person name="Khadempour L."/>
            <person name="Moreira-Soto R.D."/>
            <person name="Gotting K."/>
            <person name="Book A.J."/>
            <person name="Pinto-Tomas A.A."/>
            <person name="Keefover-Ring K."/>
            <person name="Currie C.R."/>
        </authorList>
    </citation>
    <scope>NUCLEOTIDE SEQUENCE [LARGE SCALE GENOMIC DNA]</scope>
    <source>
        <strain evidence="8">Acro-835</strain>
    </source>
</reference>
<sequence length="325" mass="36231">MNPAKLNLLTALVFFSALFILLAVGYWRRQRRIEQQQRARLAQIFGLQQAVADSEADSILKSHQQLPFARVPLVGKLVVSVSQQLAFIGWQATLRKRIGVLFAVCLIVGMSVGRHTPLPLTWGMVFAFALTLVVGALLLRTTVQKHLRQLRESLPDAIDAITRSCRAGVPVSNTFGQVAPHLSGPLAQEFRTIDHWLRLGIPLRQVIQTSAGRIPMAEYRFFAVILIINQEAGGRLGETLERLTLTLRQRRELALKVLSKTSEARASAKIVAALFPSCLGYMYLRSPQDFDFLFNDPIGTTVLIYAFCSVMLGMLITHLMVKRIG</sequence>
<evidence type="ECO:0000259" key="7">
    <source>
        <dbReference type="Pfam" id="PF00482"/>
    </source>
</evidence>
<feature type="transmembrane region" description="Helical" evidence="6">
    <location>
        <begin position="98"/>
        <end position="114"/>
    </location>
</feature>
<name>A0ABX0RB17_9GAMM</name>
<dbReference type="Gene3D" id="1.20.81.30">
    <property type="entry name" value="Type II secretion system (T2SS), domain F"/>
    <property type="match status" value="1"/>
</dbReference>
<evidence type="ECO:0000256" key="3">
    <source>
        <dbReference type="ARBA" id="ARBA00022692"/>
    </source>
</evidence>
<keyword evidence="2" id="KW-1003">Cell membrane</keyword>
<gene>
    <name evidence="8" type="ORF">F3J40_07825</name>
</gene>
<comment type="subcellular location">
    <subcellularLocation>
        <location evidence="1">Cell membrane</location>
        <topology evidence="1">Multi-pass membrane protein</topology>
    </subcellularLocation>
</comment>
<dbReference type="PANTHER" id="PTHR35007:SF1">
    <property type="entry name" value="PILUS ASSEMBLY PROTEIN"/>
    <property type="match status" value="1"/>
</dbReference>
<evidence type="ECO:0000313" key="8">
    <source>
        <dbReference type="EMBL" id="NIF21506.1"/>
    </source>
</evidence>
<dbReference type="EMBL" id="VWXF01000002">
    <property type="protein sequence ID" value="NIF21506.1"/>
    <property type="molecule type" value="Genomic_DNA"/>
</dbReference>
<evidence type="ECO:0000313" key="9">
    <source>
        <dbReference type="Proteomes" id="UP001515683"/>
    </source>
</evidence>
<keyword evidence="5 6" id="KW-0472">Membrane</keyword>
<feature type="transmembrane region" description="Helical" evidence="6">
    <location>
        <begin position="6"/>
        <end position="27"/>
    </location>
</feature>
<proteinExistence type="predicted"/>
<protein>
    <submittedName>
        <fullName evidence="8">Pilus assembly protein</fullName>
    </submittedName>
</protein>
<dbReference type="InterPro" id="IPR042094">
    <property type="entry name" value="T2SS_GspF_sf"/>
</dbReference>
<dbReference type="RefSeq" id="WP_167013469.1">
    <property type="nucleotide sequence ID" value="NZ_VWXF01000002.1"/>
</dbReference>
<keyword evidence="4 6" id="KW-1133">Transmembrane helix</keyword>
<evidence type="ECO:0000256" key="1">
    <source>
        <dbReference type="ARBA" id="ARBA00004651"/>
    </source>
</evidence>
<evidence type="ECO:0000256" key="4">
    <source>
        <dbReference type="ARBA" id="ARBA00022989"/>
    </source>
</evidence>
<dbReference type="Proteomes" id="UP001515683">
    <property type="component" value="Unassembled WGS sequence"/>
</dbReference>
<evidence type="ECO:0000256" key="2">
    <source>
        <dbReference type="ARBA" id="ARBA00022475"/>
    </source>
</evidence>
<feature type="domain" description="Type II secretion system protein GspF" evidence="7">
    <location>
        <begin position="159"/>
        <end position="283"/>
    </location>
</feature>
<keyword evidence="9" id="KW-1185">Reference proteome</keyword>
<evidence type="ECO:0000256" key="5">
    <source>
        <dbReference type="ARBA" id="ARBA00023136"/>
    </source>
</evidence>
<accession>A0ABX0RB17</accession>
<feature type="transmembrane region" description="Helical" evidence="6">
    <location>
        <begin position="120"/>
        <end position="139"/>
    </location>
</feature>
<feature type="transmembrane region" description="Helical" evidence="6">
    <location>
        <begin position="304"/>
        <end position="321"/>
    </location>
</feature>